<evidence type="ECO:0000313" key="7">
    <source>
        <dbReference type="EMBL" id="KAJ4247489.1"/>
    </source>
</evidence>
<name>A0A9W8RP75_9HYPO</name>
<dbReference type="PANTHER" id="PTHR43161">
    <property type="entry name" value="SORBITOL DEHYDROGENASE"/>
    <property type="match status" value="1"/>
</dbReference>
<evidence type="ECO:0000256" key="5">
    <source>
        <dbReference type="ARBA" id="ARBA00023002"/>
    </source>
</evidence>
<feature type="domain" description="Enoyl reductase (ER)" evidence="6">
    <location>
        <begin position="13"/>
        <end position="323"/>
    </location>
</feature>
<gene>
    <name evidence="7" type="ORF">NW762_013166</name>
</gene>
<dbReference type="GO" id="GO:0006062">
    <property type="term" value="P:sorbitol catabolic process"/>
    <property type="evidence" value="ECO:0007669"/>
    <property type="project" value="TreeGrafter"/>
</dbReference>
<dbReference type="GO" id="GO:0046872">
    <property type="term" value="F:metal ion binding"/>
    <property type="evidence" value="ECO:0007669"/>
    <property type="project" value="UniProtKB-KW"/>
</dbReference>
<keyword evidence="4" id="KW-0862">Zinc</keyword>
<dbReference type="SUPFAM" id="SSF50129">
    <property type="entry name" value="GroES-like"/>
    <property type="match status" value="1"/>
</dbReference>
<dbReference type="AlphaFoldDB" id="A0A9W8RP75"/>
<dbReference type="Proteomes" id="UP001152049">
    <property type="component" value="Unassembled WGS sequence"/>
</dbReference>
<evidence type="ECO:0000259" key="6">
    <source>
        <dbReference type="SMART" id="SM00829"/>
    </source>
</evidence>
<dbReference type="InterPro" id="IPR013154">
    <property type="entry name" value="ADH-like_N"/>
</dbReference>
<reference evidence="7" key="1">
    <citation type="submission" date="2022-09" db="EMBL/GenBank/DDBJ databases">
        <title>Fusarium specimens isolated from Avocado Roots.</title>
        <authorList>
            <person name="Stajich J."/>
            <person name="Roper C."/>
            <person name="Heimlech-Rivalta G."/>
        </authorList>
    </citation>
    <scope>NUCLEOTIDE SEQUENCE</scope>
    <source>
        <strain evidence="7">CF00136</strain>
    </source>
</reference>
<keyword evidence="8" id="KW-1185">Reference proteome</keyword>
<dbReference type="PANTHER" id="PTHR43161:SF25">
    <property type="entry name" value="ALCOHOL DEHYDROGENASE, PUTATIVE (AFU_ORTHOLOGUE AFUA_1G14390)-RELATED"/>
    <property type="match status" value="1"/>
</dbReference>
<evidence type="ECO:0000256" key="4">
    <source>
        <dbReference type="ARBA" id="ARBA00022833"/>
    </source>
</evidence>
<organism evidence="7 8">
    <name type="scientific">Fusarium torreyae</name>
    <dbReference type="NCBI Taxonomy" id="1237075"/>
    <lineage>
        <taxon>Eukaryota</taxon>
        <taxon>Fungi</taxon>
        <taxon>Dikarya</taxon>
        <taxon>Ascomycota</taxon>
        <taxon>Pezizomycotina</taxon>
        <taxon>Sordariomycetes</taxon>
        <taxon>Hypocreomycetidae</taxon>
        <taxon>Hypocreales</taxon>
        <taxon>Nectriaceae</taxon>
        <taxon>Fusarium</taxon>
    </lineage>
</organism>
<proteinExistence type="inferred from homology"/>
<comment type="cofactor">
    <cofactor evidence="1">
        <name>Zn(2+)</name>
        <dbReference type="ChEBI" id="CHEBI:29105"/>
    </cofactor>
</comment>
<dbReference type="Pfam" id="PF00107">
    <property type="entry name" value="ADH_zinc_N"/>
    <property type="match status" value="1"/>
</dbReference>
<evidence type="ECO:0000313" key="8">
    <source>
        <dbReference type="Proteomes" id="UP001152049"/>
    </source>
</evidence>
<dbReference type="Gene3D" id="3.40.50.720">
    <property type="entry name" value="NAD(P)-binding Rossmann-like Domain"/>
    <property type="match status" value="1"/>
</dbReference>
<comment type="similarity">
    <text evidence="2">Belongs to the zinc-containing alcohol dehydrogenase family.</text>
</comment>
<dbReference type="OrthoDB" id="5363962at2759"/>
<protein>
    <recommendedName>
        <fullName evidence="6">Enoyl reductase (ER) domain-containing protein</fullName>
    </recommendedName>
</protein>
<dbReference type="SMART" id="SM00829">
    <property type="entry name" value="PKS_ER"/>
    <property type="match status" value="1"/>
</dbReference>
<dbReference type="InterPro" id="IPR013149">
    <property type="entry name" value="ADH-like_C"/>
</dbReference>
<dbReference type="Pfam" id="PF08240">
    <property type="entry name" value="ADH_N"/>
    <property type="match status" value="1"/>
</dbReference>
<keyword evidence="3" id="KW-0479">Metal-binding</keyword>
<dbReference type="SUPFAM" id="SSF51735">
    <property type="entry name" value="NAD(P)-binding Rossmann-fold domains"/>
    <property type="match status" value="1"/>
</dbReference>
<dbReference type="Gene3D" id="3.90.180.10">
    <property type="entry name" value="Medium-chain alcohol dehydrogenases, catalytic domain"/>
    <property type="match status" value="2"/>
</dbReference>
<sequence>MSGRTIKASVLHGAQDLREEDRIIDPPGAGELQVSIKATGICGSDQHYYKHFRNGDIQIREPMSLGHESSCVVAACSPDVTGFKPGDRVALERLILVVRLPDEITAAEGALLEPLSVAIHAVRRAGLEPESNVLVLGAGPVGLLLAAMLRVERVENIAIADVEQRRVEFATVNRFADRGVVVPRTGTPADNTATKLDNAKKTAELLMDGEEFDAAFECTGVEACVQSAIYSTAPSGKVVIIGMGNPVQTLPLLAASLREVDIVGVFRYADTYRYGIDVLARKNEINLPDIPKLLTHRYSGFQNVPQAFATAAKTADNDGNLVLKVIIET</sequence>
<comment type="caution">
    <text evidence="7">The sequence shown here is derived from an EMBL/GenBank/DDBJ whole genome shotgun (WGS) entry which is preliminary data.</text>
</comment>
<evidence type="ECO:0000256" key="3">
    <source>
        <dbReference type="ARBA" id="ARBA00022723"/>
    </source>
</evidence>
<dbReference type="InterPro" id="IPR011032">
    <property type="entry name" value="GroES-like_sf"/>
</dbReference>
<evidence type="ECO:0000256" key="1">
    <source>
        <dbReference type="ARBA" id="ARBA00001947"/>
    </source>
</evidence>
<keyword evidence="5" id="KW-0560">Oxidoreductase</keyword>
<dbReference type="GO" id="GO:0003939">
    <property type="term" value="F:L-iditol 2-dehydrogenase (NAD+) activity"/>
    <property type="evidence" value="ECO:0007669"/>
    <property type="project" value="TreeGrafter"/>
</dbReference>
<dbReference type="EMBL" id="JAOQAZ010000039">
    <property type="protein sequence ID" value="KAJ4247489.1"/>
    <property type="molecule type" value="Genomic_DNA"/>
</dbReference>
<accession>A0A9W8RP75</accession>
<dbReference type="InterPro" id="IPR036291">
    <property type="entry name" value="NAD(P)-bd_dom_sf"/>
</dbReference>
<dbReference type="InterPro" id="IPR020843">
    <property type="entry name" value="ER"/>
</dbReference>
<evidence type="ECO:0000256" key="2">
    <source>
        <dbReference type="ARBA" id="ARBA00008072"/>
    </source>
</evidence>